<reference evidence="10" key="2">
    <citation type="journal article" date="2020" name="mSystems">
        <title>Genome- and Community-Level Interaction Insights into Carbon Utilization and Element Cycling Functions of Hydrothermarchaeota in Hydrothermal Sediment.</title>
        <authorList>
            <person name="Zhou Z."/>
            <person name="Liu Y."/>
            <person name="Xu W."/>
            <person name="Pan J."/>
            <person name="Luo Z.H."/>
            <person name="Li M."/>
        </authorList>
    </citation>
    <scope>NUCLEOTIDE SEQUENCE [LARGE SCALE GENOMIC DNA]</scope>
    <source>
        <strain evidence="10">SpSt-1261</strain>
    </source>
</reference>
<comment type="similarity">
    <text evidence="6">Belongs to the TOP6B family.</text>
</comment>
<keyword evidence="4 6" id="KW-0238">DNA-binding</keyword>
<sequence>MVRDISAVDTMTENVESFRQLSPSEFFYRNKEIAGFSSPSRALYQTVREFVENSLDATEVHGILPNVVISISREDSSNSNYFTVSVEDNGIGIPSNIIPDAFGRILYSSKYKFRQTRGMYGLGAKMAILYGQITTGKPFEIYSSTSRSNKIFYYKLSVDIRKNEPIVFEEGAWEKKTSWHGTIAKVTIEGDWNKRTRDYISVYVKRTAIIAPYADITLIMPKFNGEQEGNGEEESEIVCYKRVTDKLPVPPKETKPHPLGIDLEMLKMSISESKNKTIKDFLMKNFQRIGEKKAEEILKIAGIDFDRNPKNLNDKEIEALYKSIKSVDFISPSPDPLSPIGEELIKIGLKQVLNPEFVDAITRKPKSYGGHPFIVEAGIAYGGKLSENLDEIARDSIKGQSGPFIALLRYANKIPLLYDEKADLIWSVVNPDDFNWKNTYKLDPSDIVVVLVHIASTKVPYKGVGKESIAQVEEIRKEVEAAVQELARRLRKYIVKKRKKEEAEEKFRIFLKYIPEIAQNLAVFYDGVSPEERKKIAQELESTLKAIAEKKVKIIEEVKEE</sequence>
<dbReference type="Proteomes" id="UP000237153">
    <property type="component" value="Unassembled WGS sequence"/>
</dbReference>
<feature type="domain" description="Histidine kinase/HSP90-like ATPase" evidence="8">
    <location>
        <begin position="41"/>
        <end position="126"/>
    </location>
</feature>
<dbReference type="InterPro" id="IPR005734">
    <property type="entry name" value="TopoVI_B"/>
</dbReference>
<dbReference type="Pfam" id="PF09239">
    <property type="entry name" value="Topo-VIb_trans"/>
    <property type="match status" value="1"/>
</dbReference>
<dbReference type="EC" id="5.6.2.2" evidence="6"/>
<feature type="binding site" evidence="6">
    <location>
        <position position="466"/>
    </location>
    <ligand>
        <name>ATP</name>
        <dbReference type="ChEBI" id="CHEBI:30616"/>
    </ligand>
</feature>
<evidence type="ECO:0000256" key="5">
    <source>
        <dbReference type="ARBA" id="ARBA00023235"/>
    </source>
</evidence>
<reference evidence="11 12" key="1">
    <citation type="submission" date="2018-01" db="EMBL/GenBank/DDBJ databases">
        <title>Metagenomic assembled genomes from two thermal pools in the Uzon Caldera, Kamchatka, Russia.</title>
        <authorList>
            <person name="Wilkins L."/>
            <person name="Ettinger C."/>
        </authorList>
    </citation>
    <scope>NUCLEOTIDE SEQUENCE [LARGE SCALE GENOMIC DNA]</scope>
    <source>
        <strain evidence="11">ZAV-06</strain>
    </source>
</reference>
<keyword evidence="3 6" id="KW-0799">Topoisomerase</keyword>
<evidence type="ECO:0000256" key="1">
    <source>
        <dbReference type="ARBA" id="ARBA00022741"/>
    </source>
</evidence>
<evidence type="ECO:0000313" key="10">
    <source>
        <dbReference type="EMBL" id="HEW63795.1"/>
    </source>
</evidence>
<dbReference type="Gene3D" id="1.10.8.50">
    <property type="match status" value="1"/>
</dbReference>
<feature type="coiled-coil region" evidence="7">
    <location>
        <begin position="469"/>
        <end position="503"/>
    </location>
</feature>
<feature type="binding site" evidence="6">
    <location>
        <position position="88"/>
    </location>
    <ligand>
        <name>ATP</name>
        <dbReference type="ChEBI" id="CHEBI:30616"/>
    </ligand>
</feature>
<dbReference type="Pfam" id="PF02518">
    <property type="entry name" value="HATPase_c"/>
    <property type="match status" value="1"/>
</dbReference>
<evidence type="ECO:0000256" key="4">
    <source>
        <dbReference type="ARBA" id="ARBA00023125"/>
    </source>
</evidence>
<dbReference type="NCBIfam" id="NF003218">
    <property type="entry name" value="PRK04184.1"/>
    <property type="match status" value="1"/>
</dbReference>
<dbReference type="PIRSF" id="PIRSF006553">
    <property type="entry name" value="TopoVI_B"/>
    <property type="match status" value="1"/>
</dbReference>
<keyword evidence="2 6" id="KW-0067">ATP-binding</keyword>
<protein>
    <recommendedName>
        <fullName evidence="6">Type 2 DNA topoisomerase 6 subunit B</fullName>
        <ecNumber evidence="6">5.6.2.2</ecNumber>
    </recommendedName>
    <alternativeName>
        <fullName evidence="6">Type II DNA topoisomerase VI subunit B</fullName>
        <shortName evidence="6">TopoVI-B</shortName>
    </alternativeName>
</protein>
<dbReference type="InterPro" id="IPR036890">
    <property type="entry name" value="HATPase_C_sf"/>
</dbReference>
<evidence type="ECO:0000256" key="6">
    <source>
        <dbReference type="HAMAP-Rule" id="MF_00322"/>
    </source>
</evidence>
<dbReference type="AlphaFoldDB" id="A0A2J6N257"/>
<evidence type="ECO:0000256" key="3">
    <source>
        <dbReference type="ARBA" id="ARBA00023029"/>
    </source>
</evidence>
<dbReference type="HAMAP" id="MF_00322">
    <property type="entry name" value="Top6B"/>
    <property type="match status" value="1"/>
</dbReference>
<evidence type="ECO:0000313" key="12">
    <source>
        <dbReference type="Proteomes" id="UP000237153"/>
    </source>
</evidence>
<dbReference type="InterPro" id="IPR015320">
    <property type="entry name" value="TopoVI_B_transducer"/>
</dbReference>
<keyword evidence="1 6" id="KW-0547">Nucleotide-binding</keyword>
<keyword evidence="5 6" id="KW-0413">Isomerase</keyword>
<dbReference type="GO" id="GO:0003677">
    <property type="term" value="F:DNA binding"/>
    <property type="evidence" value="ECO:0007669"/>
    <property type="project" value="UniProtKB-UniRule"/>
</dbReference>
<feature type="domain" description="DNA topoisomerase VI subunit B transducer" evidence="9">
    <location>
        <begin position="332"/>
        <end position="506"/>
    </location>
</feature>
<dbReference type="EMBL" id="DSFH01000032">
    <property type="protein sequence ID" value="HEW63795.1"/>
    <property type="molecule type" value="Genomic_DNA"/>
</dbReference>
<evidence type="ECO:0000256" key="7">
    <source>
        <dbReference type="SAM" id="Coils"/>
    </source>
</evidence>
<feature type="binding site" evidence="6">
    <location>
        <begin position="109"/>
        <end position="110"/>
    </location>
    <ligand>
        <name>ATP</name>
        <dbReference type="ChEBI" id="CHEBI:30616"/>
    </ligand>
</feature>
<dbReference type="Gene3D" id="3.30.565.10">
    <property type="entry name" value="Histidine kinase-like ATPase, C-terminal domain"/>
    <property type="match status" value="1"/>
</dbReference>
<dbReference type="CDD" id="cd00823">
    <property type="entry name" value="TopoIIB_Trans"/>
    <property type="match status" value="1"/>
</dbReference>
<proteinExistence type="inferred from homology"/>
<dbReference type="GO" id="GO:0006265">
    <property type="term" value="P:DNA topological change"/>
    <property type="evidence" value="ECO:0007669"/>
    <property type="project" value="UniProtKB-UniRule"/>
</dbReference>
<name>A0A2J6N257_9CREN</name>
<evidence type="ECO:0000256" key="2">
    <source>
        <dbReference type="ARBA" id="ARBA00022840"/>
    </source>
</evidence>
<accession>A0A2J6N257</accession>
<evidence type="ECO:0000313" key="11">
    <source>
        <dbReference type="EMBL" id="PMB75425.1"/>
    </source>
</evidence>
<dbReference type="NCBIfam" id="TIGR01052">
    <property type="entry name" value="top6b"/>
    <property type="match status" value="1"/>
</dbReference>
<dbReference type="Proteomes" id="UP000886076">
    <property type="component" value="Unassembled WGS sequence"/>
</dbReference>
<dbReference type="InterPro" id="IPR010979">
    <property type="entry name" value="Ribosomal_uS13-like_H2TH"/>
</dbReference>
<gene>
    <name evidence="6" type="primary">top6B</name>
    <name evidence="11" type="ORF">C0188_03280</name>
    <name evidence="10" type="ORF">ENO39_01875</name>
</gene>
<comment type="caution">
    <text evidence="11">The sequence shown here is derived from an EMBL/GenBank/DDBJ whole genome shotgun (WGS) entry which is preliminary data.</text>
</comment>
<dbReference type="GO" id="GO:0006260">
    <property type="term" value="P:DNA replication"/>
    <property type="evidence" value="ECO:0007669"/>
    <property type="project" value="UniProtKB-UniRule"/>
</dbReference>
<dbReference type="SUPFAM" id="SSF46946">
    <property type="entry name" value="S13-like H2TH domain"/>
    <property type="match status" value="1"/>
</dbReference>
<dbReference type="GO" id="GO:0005524">
    <property type="term" value="F:ATP binding"/>
    <property type="evidence" value="ECO:0007669"/>
    <property type="project" value="UniProtKB-UniRule"/>
</dbReference>
<dbReference type="InterPro" id="IPR003594">
    <property type="entry name" value="HATPase_dom"/>
</dbReference>
<comment type="catalytic activity">
    <reaction evidence="6">
        <text>ATP-dependent breakage, passage and rejoining of double-stranded DNA.</text>
        <dbReference type="EC" id="5.6.2.2"/>
    </reaction>
</comment>
<dbReference type="EMBL" id="PNIM01000015">
    <property type="protein sequence ID" value="PMB75425.1"/>
    <property type="molecule type" value="Genomic_DNA"/>
</dbReference>
<feature type="binding site" evidence="6">
    <location>
        <begin position="118"/>
        <end position="125"/>
    </location>
    <ligand>
        <name>ATP</name>
        <dbReference type="ChEBI" id="CHEBI:30616"/>
    </ligand>
</feature>
<dbReference type="InterPro" id="IPR020568">
    <property type="entry name" value="Ribosomal_Su5_D2-typ_SF"/>
</dbReference>
<comment type="function">
    <text evidence="6">Relaxes both positive and negative superturns and exhibits a strong decatenase activity.</text>
</comment>
<dbReference type="InterPro" id="IPR014721">
    <property type="entry name" value="Ribsml_uS5_D2-typ_fold_subgr"/>
</dbReference>
<dbReference type="PANTHER" id="PTHR48444:SF1">
    <property type="entry name" value="DNA TOPOISOMERASE 6 SUBUNIT B"/>
    <property type="match status" value="1"/>
</dbReference>
<evidence type="ECO:0000259" key="8">
    <source>
        <dbReference type="Pfam" id="PF02518"/>
    </source>
</evidence>
<evidence type="ECO:0000259" key="9">
    <source>
        <dbReference type="Pfam" id="PF09239"/>
    </source>
</evidence>
<comment type="subunit">
    <text evidence="6">Homodimer. Heterotetramer of two Top6A and two Top6B chains.</text>
</comment>
<keyword evidence="7" id="KW-0175">Coiled coil</keyword>
<dbReference type="PANTHER" id="PTHR48444">
    <property type="entry name" value="DNA TOPOISOMERASE 6 SUBUNIT B"/>
    <property type="match status" value="1"/>
</dbReference>
<dbReference type="GO" id="GO:0003918">
    <property type="term" value="F:DNA topoisomerase type II (double strand cut, ATP-hydrolyzing) activity"/>
    <property type="evidence" value="ECO:0007669"/>
    <property type="project" value="UniProtKB-UniRule"/>
</dbReference>
<dbReference type="SUPFAM" id="SSF54211">
    <property type="entry name" value="Ribosomal protein S5 domain 2-like"/>
    <property type="match status" value="1"/>
</dbReference>
<feature type="binding site" evidence="6">
    <location>
        <position position="53"/>
    </location>
    <ligand>
        <name>ATP</name>
        <dbReference type="ChEBI" id="CHEBI:30616"/>
    </ligand>
</feature>
<dbReference type="SUPFAM" id="SSF55874">
    <property type="entry name" value="ATPase domain of HSP90 chaperone/DNA topoisomerase II/histidine kinase"/>
    <property type="match status" value="1"/>
</dbReference>
<dbReference type="Gene3D" id="3.30.230.10">
    <property type="match status" value="1"/>
</dbReference>
<organism evidence="11 12">
    <name type="scientific">Fervidicoccus fontis</name>
    <dbReference type="NCBI Taxonomy" id="683846"/>
    <lineage>
        <taxon>Archaea</taxon>
        <taxon>Thermoproteota</taxon>
        <taxon>Thermoprotei</taxon>
        <taxon>Fervidicoccales</taxon>
        <taxon>Fervidicoccaceae</taxon>
        <taxon>Fervidicoccus</taxon>
    </lineage>
</organism>
<dbReference type="Pfam" id="PF05833">
    <property type="entry name" value="NFACT_N"/>
    <property type="match status" value="1"/>
</dbReference>